<dbReference type="Proteomes" id="UP001344447">
    <property type="component" value="Unassembled WGS sequence"/>
</dbReference>
<keyword evidence="5" id="KW-1185">Reference proteome</keyword>
<dbReference type="InterPro" id="IPR003578">
    <property type="entry name" value="Small_GTPase_Rho"/>
</dbReference>
<dbReference type="InterPro" id="IPR005225">
    <property type="entry name" value="Small_GTP-bd"/>
</dbReference>
<dbReference type="Pfam" id="PF00071">
    <property type="entry name" value="Ras"/>
    <property type="match status" value="1"/>
</dbReference>
<dbReference type="SUPFAM" id="SSF52540">
    <property type="entry name" value="P-loop containing nucleoside triphosphate hydrolases"/>
    <property type="match status" value="1"/>
</dbReference>
<comment type="similarity">
    <text evidence="1">Belongs to the small GTPase superfamily. Rho family.</text>
</comment>
<protein>
    <submittedName>
        <fullName evidence="4">Uncharacterized protein</fullName>
    </submittedName>
</protein>
<proteinExistence type="inferred from homology"/>
<dbReference type="EMBL" id="JAVFKY010000005">
    <property type="protein sequence ID" value="KAK5575730.1"/>
    <property type="molecule type" value="Genomic_DNA"/>
</dbReference>
<dbReference type="SMART" id="SM00175">
    <property type="entry name" value="RAB"/>
    <property type="match status" value="1"/>
</dbReference>
<keyword evidence="3" id="KW-0342">GTP-binding</keyword>
<gene>
    <name evidence="4" type="ORF">RB653_006864</name>
</gene>
<dbReference type="GO" id="GO:0005525">
    <property type="term" value="F:GTP binding"/>
    <property type="evidence" value="ECO:0007669"/>
    <property type="project" value="UniProtKB-KW"/>
</dbReference>
<accession>A0AAN7U095</accession>
<dbReference type="SMART" id="SM00176">
    <property type="entry name" value="RAN"/>
    <property type="match status" value="1"/>
</dbReference>
<comment type="caution">
    <text evidence="4">The sequence shown here is derived from an EMBL/GenBank/DDBJ whole genome shotgun (WGS) entry which is preliminary data.</text>
</comment>
<evidence type="ECO:0000256" key="2">
    <source>
        <dbReference type="ARBA" id="ARBA00022741"/>
    </source>
</evidence>
<dbReference type="GO" id="GO:0003924">
    <property type="term" value="F:GTPase activity"/>
    <property type="evidence" value="ECO:0007669"/>
    <property type="project" value="InterPro"/>
</dbReference>
<keyword evidence="2" id="KW-0547">Nucleotide-binding</keyword>
<dbReference type="CDD" id="cd00157">
    <property type="entry name" value="Rho"/>
    <property type="match status" value="1"/>
</dbReference>
<dbReference type="FunFam" id="3.40.50.300:FF:001179">
    <property type="entry name" value="Rho family GTPase"/>
    <property type="match status" value="1"/>
</dbReference>
<dbReference type="PRINTS" id="PR00449">
    <property type="entry name" value="RASTRNSFRMNG"/>
</dbReference>
<dbReference type="SMART" id="SM00174">
    <property type="entry name" value="RHO"/>
    <property type="match status" value="1"/>
</dbReference>
<reference evidence="4 5" key="1">
    <citation type="submission" date="2023-11" db="EMBL/GenBank/DDBJ databases">
        <title>Dfirmibasis_genome.</title>
        <authorList>
            <person name="Edelbroek B."/>
            <person name="Kjellin J."/>
            <person name="Jerlstrom-Hultqvist J."/>
            <person name="Soderbom F."/>
        </authorList>
    </citation>
    <scope>NUCLEOTIDE SEQUENCE [LARGE SCALE GENOMIC DNA]</scope>
    <source>
        <strain evidence="4 5">TNS-C-14</strain>
    </source>
</reference>
<dbReference type="InterPro" id="IPR001806">
    <property type="entry name" value="Small_GTPase"/>
</dbReference>
<dbReference type="InterPro" id="IPR027417">
    <property type="entry name" value="P-loop_NTPase"/>
</dbReference>
<evidence type="ECO:0000256" key="3">
    <source>
        <dbReference type="ARBA" id="ARBA00023134"/>
    </source>
</evidence>
<dbReference type="PROSITE" id="PS51421">
    <property type="entry name" value="RAS"/>
    <property type="match status" value="1"/>
</dbReference>
<dbReference type="GO" id="GO:0007264">
    <property type="term" value="P:small GTPase-mediated signal transduction"/>
    <property type="evidence" value="ECO:0007669"/>
    <property type="project" value="InterPro"/>
</dbReference>
<evidence type="ECO:0000313" key="5">
    <source>
        <dbReference type="Proteomes" id="UP001344447"/>
    </source>
</evidence>
<evidence type="ECO:0000313" key="4">
    <source>
        <dbReference type="EMBL" id="KAK5575730.1"/>
    </source>
</evidence>
<name>A0AAN7U095_9MYCE</name>
<sequence>MKSVKVCVVGEGGIGKTSMLLSYTSNSISSEYQPTVFDNYSALVMHNKKIYNLNLWDTAGQEEFSKLRRLSYPQTDVFLLCFSVINPSSFSNILDSWVDELNENCPNTPVVLVGTQMDLKSNSLILDRLCERKQLPISTQQGIELARKINAFDFVECSALTQKNLHLVFEKAIDACETYQKDQSKEKKKNNKKLKKNCIIM</sequence>
<dbReference type="Gene3D" id="3.40.50.300">
    <property type="entry name" value="P-loop containing nucleotide triphosphate hydrolases"/>
    <property type="match status" value="1"/>
</dbReference>
<dbReference type="SMART" id="SM00173">
    <property type="entry name" value="RAS"/>
    <property type="match status" value="1"/>
</dbReference>
<evidence type="ECO:0000256" key="1">
    <source>
        <dbReference type="ARBA" id="ARBA00010142"/>
    </source>
</evidence>
<dbReference type="PANTHER" id="PTHR24072">
    <property type="entry name" value="RHO FAMILY GTPASE"/>
    <property type="match status" value="1"/>
</dbReference>
<organism evidence="4 5">
    <name type="scientific">Dictyostelium firmibasis</name>
    <dbReference type="NCBI Taxonomy" id="79012"/>
    <lineage>
        <taxon>Eukaryota</taxon>
        <taxon>Amoebozoa</taxon>
        <taxon>Evosea</taxon>
        <taxon>Eumycetozoa</taxon>
        <taxon>Dictyostelia</taxon>
        <taxon>Dictyosteliales</taxon>
        <taxon>Dictyosteliaceae</taxon>
        <taxon>Dictyostelium</taxon>
    </lineage>
</organism>
<dbReference type="NCBIfam" id="TIGR00231">
    <property type="entry name" value="small_GTP"/>
    <property type="match status" value="1"/>
</dbReference>
<dbReference type="PROSITE" id="PS51420">
    <property type="entry name" value="RHO"/>
    <property type="match status" value="1"/>
</dbReference>
<dbReference type="AlphaFoldDB" id="A0AAN7U095"/>
<dbReference type="PROSITE" id="PS51419">
    <property type="entry name" value="RAB"/>
    <property type="match status" value="1"/>
</dbReference>